<proteinExistence type="predicted"/>
<feature type="compositionally biased region" description="Polar residues" evidence="1">
    <location>
        <begin position="162"/>
        <end position="171"/>
    </location>
</feature>
<sequence length="234" mass="26015">MAITITEFVLISKFLQSITSLGLTCAPLPKHGETFPEFLVFMINQAVIAVLTLTRGFQQYRLTNNPLLGTMFHDGLLYYVYTLVLAIANVTVALAAPIQWGVFLELPLRVLSSIFCTRVLLNIRGTYFKPSNTTASNDGGARSTGLGIQHPRRHTHSRSTSDRMGSTTLGTHDTVYADDTDLMYYNEDDVPTTEGQGWTWDGHVDPKPPQLTLRPMTPFEIEMAELLRPTPPSP</sequence>
<organism evidence="3 4">
    <name type="scientific">Clathrus columnatus</name>
    <dbReference type="NCBI Taxonomy" id="1419009"/>
    <lineage>
        <taxon>Eukaryota</taxon>
        <taxon>Fungi</taxon>
        <taxon>Dikarya</taxon>
        <taxon>Basidiomycota</taxon>
        <taxon>Agaricomycotina</taxon>
        <taxon>Agaricomycetes</taxon>
        <taxon>Phallomycetidae</taxon>
        <taxon>Phallales</taxon>
        <taxon>Clathraceae</taxon>
        <taxon>Clathrus</taxon>
    </lineage>
</organism>
<evidence type="ECO:0000256" key="2">
    <source>
        <dbReference type="SAM" id="Phobius"/>
    </source>
</evidence>
<feature type="transmembrane region" description="Helical" evidence="2">
    <location>
        <begin position="78"/>
        <end position="100"/>
    </location>
</feature>
<accession>A0AAV5AJW8</accession>
<dbReference type="AlphaFoldDB" id="A0AAV5AJW8"/>
<name>A0AAV5AJW8_9AGAM</name>
<evidence type="ECO:0000313" key="4">
    <source>
        <dbReference type="Proteomes" id="UP001050691"/>
    </source>
</evidence>
<comment type="caution">
    <text evidence="3">The sequence shown here is derived from an EMBL/GenBank/DDBJ whole genome shotgun (WGS) entry which is preliminary data.</text>
</comment>
<keyword evidence="2" id="KW-0472">Membrane</keyword>
<evidence type="ECO:0000256" key="1">
    <source>
        <dbReference type="SAM" id="MobiDB-lite"/>
    </source>
</evidence>
<dbReference type="EMBL" id="BPWL01000009">
    <property type="protein sequence ID" value="GJJ13788.1"/>
    <property type="molecule type" value="Genomic_DNA"/>
</dbReference>
<keyword evidence="2" id="KW-0812">Transmembrane</keyword>
<gene>
    <name evidence="3" type="ORF">Clacol_008045</name>
</gene>
<feature type="transmembrane region" description="Helical" evidence="2">
    <location>
        <begin position="38"/>
        <end position="57"/>
    </location>
</feature>
<reference evidence="3" key="1">
    <citation type="submission" date="2021-10" db="EMBL/GenBank/DDBJ databases">
        <title>De novo Genome Assembly of Clathrus columnatus (Basidiomycota, Fungi) Using Illumina and Nanopore Sequence Data.</title>
        <authorList>
            <person name="Ogiso-Tanaka E."/>
            <person name="Itagaki H."/>
            <person name="Hosoya T."/>
            <person name="Hosaka K."/>
        </authorList>
    </citation>
    <scope>NUCLEOTIDE SEQUENCE</scope>
    <source>
        <strain evidence="3">MO-923</strain>
    </source>
</reference>
<keyword evidence="2" id="KW-1133">Transmembrane helix</keyword>
<keyword evidence="4" id="KW-1185">Reference proteome</keyword>
<evidence type="ECO:0000313" key="3">
    <source>
        <dbReference type="EMBL" id="GJJ13788.1"/>
    </source>
</evidence>
<dbReference type="Proteomes" id="UP001050691">
    <property type="component" value="Unassembled WGS sequence"/>
</dbReference>
<protein>
    <submittedName>
        <fullName evidence="3">Uncharacterized protein</fullName>
    </submittedName>
</protein>
<feature type="region of interest" description="Disordered" evidence="1">
    <location>
        <begin position="132"/>
        <end position="171"/>
    </location>
</feature>